<keyword evidence="2 8" id="KW-0963">Cytoplasm</keyword>
<evidence type="ECO:0000256" key="1">
    <source>
        <dbReference type="ARBA" id="ARBA00004496"/>
    </source>
</evidence>
<dbReference type="CDD" id="cd01992">
    <property type="entry name" value="TilS_N"/>
    <property type="match status" value="1"/>
</dbReference>
<dbReference type="PANTHER" id="PTHR43033">
    <property type="entry name" value="TRNA(ILE)-LYSIDINE SYNTHASE-RELATED"/>
    <property type="match status" value="1"/>
</dbReference>
<keyword evidence="6 8" id="KW-0067">ATP-binding</keyword>
<evidence type="ECO:0000256" key="8">
    <source>
        <dbReference type="HAMAP-Rule" id="MF_01161"/>
    </source>
</evidence>
<dbReference type="GO" id="GO:0032267">
    <property type="term" value="F:tRNA(Ile)-lysidine synthase activity"/>
    <property type="evidence" value="ECO:0007669"/>
    <property type="project" value="UniProtKB-EC"/>
</dbReference>
<evidence type="ECO:0000313" key="11">
    <source>
        <dbReference type="Proteomes" id="UP000250163"/>
    </source>
</evidence>
<comment type="catalytic activity">
    <reaction evidence="7 8">
        <text>cytidine(34) in tRNA(Ile2) + L-lysine + ATP = lysidine(34) in tRNA(Ile2) + AMP + diphosphate + H(+)</text>
        <dbReference type="Rhea" id="RHEA:43744"/>
        <dbReference type="Rhea" id="RHEA-COMP:10625"/>
        <dbReference type="Rhea" id="RHEA-COMP:10670"/>
        <dbReference type="ChEBI" id="CHEBI:15378"/>
        <dbReference type="ChEBI" id="CHEBI:30616"/>
        <dbReference type="ChEBI" id="CHEBI:32551"/>
        <dbReference type="ChEBI" id="CHEBI:33019"/>
        <dbReference type="ChEBI" id="CHEBI:82748"/>
        <dbReference type="ChEBI" id="CHEBI:83665"/>
        <dbReference type="ChEBI" id="CHEBI:456215"/>
        <dbReference type="EC" id="6.3.4.19"/>
    </reaction>
</comment>
<evidence type="ECO:0000256" key="5">
    <source>
        <dbReference type="ARBA" id="ARBA00022741"/>
    </source>
</evidence>
<dbReference type="HAMAP" id="MF_01161">
    <property type="entry name" value="tRNA_Ile_lys_synt"/>
    <property type="match status" value="1"/>
</dbReference>
<reference evidence="11" key="1">
    <citation type="submission" date="2018-05" db="EMBL/GenBank/DDBJ databases">
        <authorList>
            <person name="Cea G.-C."/>
            <person name="William W."/>
        </authorList>
    </citation>
    <scope>NUCLEOTIDE SEQUENCE [LARGE SCALE GENOMIC DNA]</scope>
    <source>
        <strain evidence="11">DB21MT 5</strain>
    </source>
</reference>
<dbReference type="EC" id="6.3.4.19" evidence="8"/>
<evidence type="ECO:0000256" key="6">
    <source>
        <dbReference type="ARBA" id="ARBA00022840"/>
    </source>
</evidence>
<dbReference type="GO" id="GO:0005737">
    <property type="term" value="C:cytoplasm"/>
    <property type="evidence" value="ECO:0007669"/>
    <property type="project" value="UniProtKB-SubCell"/>
</dbReference>
<dbReference type="EMBL" id="LS483250">
    <property type="protein sequence ID" value="SQD80060.1"/>
    <property type="molecule type" value="Genomic_DNA"/>
</dbReference>
<dbReference type="Proteomes" id="UP000250163">
    <property type="component" value="Chromosome MORIYA"/>
</dbReference>
<dbReference type="Gene3D" id="1.20.59.20">
    <property type="match status" value="1"/>
</dbReference>
<dbReference type="OrthoDB" id="9807403at2"/>
<dbReference type="InterPro" id="IPR012795">
    <property type="entry name" value="tRNA_Ile_lys_synt_N"/>
</dbReference>
<dbReference type="SUPFAM" id="SSF56037">
    <property type="entry name" value="PheT/TilS domain"/>
    <property type="match status" value="1"/>
</dbReference>
<evidence type="ECO:0000259" key="9">
    <source>
        <dbReference type="SMART" id="SM00977"/>
    </source>
</evidence>
<sequence length="470" mass="52759">MITVVTNVDLFSTFQHVLQPLTLKPLQVVLAYSGGLDSHVLLHLLARYQHLYPQHAYLAVHVHHGLSDNADAWLGHCQQTAAALGINFIAEKVVLNVGRRESLEAQARTARYQAIAKHLNNGSLLLLGQHLDDQLETFLLQLKRGAGVKGLSAMAAQMPFSLQENCLIVRPLLTHPQQMLVDYASQAQLSWVEDESNNDQSYDRNFLRHQIIPSLKLRWPGIAHAVHRSAELCAEQQALADEIAEIDVVTCAHSFSGLNIAGLAKLSKIRRNNVMRFWLAAQYLPMPSRHHLDKVWLEVVNAADDANPQLRWQAGEFRRYQGVLYNQQQYAALKDVVITLEHTLSQRITLPDNIGTLHLQDLIQDTIHNKSGVDSSNAIGDNDSGCCVKAPLAHDKVTIRFRGEGTCHPVGRSGSRSIKKLYQEYQVAPWLRDRIPLIYYGEALVCAVGLWVCKGYEAQAGLYWHVTRER</sequence>
<evidence type="ECO:0000256" key="4">
    <source>
        <dbReference type="ARBA" id="ARBA00022694"/>
    </source>
</evidence>
<gene>
    <name evidence="8 10" type="primary">tilS</name>
    <name evidence="10" type="ORF">MORIYA_3607</name>
</gene>
<evidence type="ECO:0000256" key="3">
    <source>
        <dbReference type="ARBA" id="ARBA00022598"/>
    </source>
</evidence>
<dbReference type="SMART" id="SM00977">
    <property type="entry name" value="TilS_C"/>
    <property type="match status" value="1"/>
</dbReference>
<dbReference type="InterPro" id="IPR015262">
    <property type="entry name" value="tRNA_Ile_lys_synt_subst-bd"/>
</dbReference>
<dbReference type="NCBIfam" id="TIGR02433">
    <property type="entry name" value="lysidine_TilS_C"/>
    <property type="match status" value="1"/>
</dbReference>
<dbReference type="InterPro" id="IPR012796">
    <property type="entry name" value="Lysidine-tRNA-synth_C"/>
</dbReference>
<feature type="domain" description="Lysidine-tRNA(Ile) synthetase C-terminal" evidence="9">
    <location>
        <begin position="397"/>
        <end position="464"/>
    </location>
</feature>
<keyword evidence="3 8" id="KW-0436">Ligase</keyword>
<keyword evidence="5 8" id="KW-0547">Nucleotide-binding</keyword>
<dbReference type="InterPro" id="IPR011063">
    <property type="entry name" value="TilS/TtcA_N"/>
</dbReference>
<dbReference type="GO" id="GO:0006400">
    <property type="term" value="P:tRNA modification"/>
    <property type="evidence" value="ECO:0007669"/>
    <property type="project" value="UniProtKB-UniRule"/>
</dbReference>
<comment type="similarity">
    <text evidence="8">Belongs to the tRNA(Ile)-lysidine synthase family.</text>
</comment>
<dbReference type="InterPro" id="IPR012094">
    <property type="entry name" value="tRNA_Ile_lys_synt"/>
</dbReference>
<keyword evidence="11" id="KW-1185">Reference proteome</keyword>
<dbReference type="Pfam" id="PF01171">
    <property type="entry name" value="ATP_bind_3"/>
    <property type="match status" value="1"/>
</dbReference>
<name>A0A330LT79_9GAMM</name>
<dbReference type="NCBIfam" id="TIGR02432">
    <property type="entry name" value="lysidine_TilS_N"/>
    <property type="match status" value="1"/>
</dbReference>
<dbReference type="SUPFAM" id="SSF82829">
    <property type="entry name" value="MesJ substrate recognition domain-like"/>
    <property type="match status" value="1"/>
</dbReference>
<dbReference type="KEGG" id="mya:MORIYA_3607"/>
<organism evidence="10 11">
    <name type="scientific">Moritella yayanosii</name>
    <dbReference type="NCBI Taxonomy" id="69539"/>
    <lineage>
        <taxon>Bacteria</taxon>
        <taxon>Pseudomonadati</taxon>
        <taxon>Pseudomonadota</taxon>
        <taxon>Gammaproteobacteria</taxon>
        <taxon>Alteromonadales</taxon>
        <taxon>Moritellaceae</taxon>
        <taxon>Moritella</taxon>
    </lineage>
</organism>
<feature type="binding site" evidence="8">
    <location>
        <begin position="33"/>
        <end position="38"/>
    </location>
    <ligand>
        <name>ATP</name>
        <dbReference type="ChEBI" id="CHEBI:30616"/>
    </ligand>
</feature>
<comment type="subcellular location">
    <subcellularLocation>
        <location evidence="1 8">Cytoplasm</location>
    </subcellularLocation>
</comment>
<dbReference type="Gene3D" id="3.40.50.620">
    <property type="entry name" value="HUPs"/>
    <property type="match status" value="1"/>
</dbReference>
<accession>A0A330LT79</accession>
<dbReference type="RefSeq" id="WP_112717128.1">
    <property type="nucleotide sequence ID" value="NZ_LS483250.1"/>
</dbReference>
<dbReference type="SUPFAM" id="SSF52402">
    <property type="entry name" value="Adenine nucleotide alpha hydrolases-like"/>
    <property type="match status" value="1"/>
</dbReference>
<dbReference type="InterPro" id="IPR014729">
    <property type="entry name" value="Rossmann-like_a/b/a_fold"/>
</dbReference>
<dbReference type="GO" id="GO:0005524">
    <property type="term" value="F:ATP binding"/>
    <property type="evidence" value="ECO:0007669"/>
    <property type="project" value="UniProtKB-UniRule"/>
</dbReference>
<evidence type="ECO:0000313" key="10">
    <source>
        <dbReference type="EMBL" id="SQD80060.1"/>
    </source>
</evidence>
<evidence type="ECO:0000256" key="2">
    <source>
        <dbReference type="ARBA" id="ARBA00022490"/>
    </source>
</evidence>
<dbReference type="Pfam" id="PF09179">
    <property type="entry name" value="TilS"/>
    <property type="match status" value="1"/>
</dbReference>
<keyword evidence="4 8" id="KW-0819">tRNA processing</keyword>
<protein>
    <recommendedName>
        <fullName evidence="8">tRNA(Ile)-lysidine synthase</fullName>
        <ecNumber evidence="8">6.3.4.19</ecNumber>
    </recommendedName>
    <alternativeName>
        <fullName evidence="8">tRNA(Ile)-2-lysyl-cytidine synthase</fullName>
    </alternativeName>
    <alternativeName>
        <fullName evidence="8">tRNA(Ile)-lysidine synthetase</fullName>
    </alternativeName>
</protein>
<dbReference type="Pfam" id="PF11734">
    <property type="entry name" value="TilS_C"/>
    <property type="match status" value="1"/>
</dbReference>
<dbReference type="AlphaFoldDB" id="A0A330LT79"/>
<comment type="function">
    <text evidence="8">Ligates lysine onto the cytidine present at position 34 of the AUA codon-specific tRNA(Ile) that contains the anticodon CAU, in an ATP-dependent manner. Cytidine is converted to lysidine, thus changing the amino acid specificity of the tRNA from methionine to isoleucine.</text>
</comment>
<proteinExistence type="inferred from homology"/>
<comment type="domain">
    <text evidence="8">The N-terminal region contains the highly conserved SGGXDS motif, predicted to be a P-loop motif involved in ATP binding.</text>
</comment>
<dbReference type="PANTHER" id="PTHR43033:SF1">
    <property type="entry name" value="TRNA(ILE)-LYSIDINE SYNTHASE-RELATED"/>
    <property type="match status" value="1"/>
</dbReference>
<evidence type="ECO:0000256" key="7">
    <source>
        <dbReference type="ARBA" id="ARBA00048539"/>
    </source>
</evidence>